<dbReference type="VEuPathDB" id="TrichDB:TVAG_085800"/>
<reference evidence="2" key="1">
    <citation type="submission" date="2006-10" db="EMBL/GenBank/DDBJ databases">
        <authorList>
            <person name="Amadeo P."/>
            <person name="Zhao Q."/>
            <person name="Wortman J."/>
            <person name="Fraser-Liggett C."/>
            <person name="Carlton J."/>
        </authorList>
    </citation>
    <scope>NUCLEOTIDE SEQUENCE</scope>
    <source>
        <strain evidence="2">G3</strain>
    </source>
</reference>
<evidence type="ECO:0000313" key="2">
    <source>
        <dbReference type="EMBL" id="EAX87513.1"/>
    </source>
</evidence>
<feature type="region of interest" description="Disordered" evidence="1">
    <location>
        <begin position="166"/>
        <end position="187"/>
    </location>
</feature>
<protein>
    <submittedName>
        <fullName evidence="2">Uncharacterized protein</fullName>
    </submittedName>
</protein>
<gene>
    <name evidence="2" type="ORF">TVAG_085800</name>
</gene>
<accession>A2G5Q8</accession>
<dbReference type="RefSeq" id="XP_001300443.1">
    <property type="nucleotide sequence ID" value="XM_001300442.1"/>
</dbReference>
<reference evidence="2" key="2">
    <citation type="journal article" date="2007" name="Science">
        <title>Draft genome sequence of the sexually transmitted pathogen Trichomonas vaginalis.</title>
        <authorList>
            <person name="Carlton J.M."/>
            <person name="Hirt R.P."/>
            <person name="Silva J.C."/>
            <person name="Delcher A.L."/>
            <person name="Schatz M."/>
            <person name="Zhao Q."/>
            <person name="Wortman J.R."/>
            <person name="Bidwell S.L."/>
            <person name="Alsmark U.C.M."/>
            <person name="Besteiro S."/>
            <person name="Sicheritz-Ponten T."/>
            <person name="Noel C.J."/>
            <person name="Dacks J.B."/>
            <person name="Foster P.G."/>
            <person name="Simillion C."/>
            <person name="Van de Peer Y."/>
            <person name="Miranda-Saavedra D."/>
            <person name="Barton G.J."/>
            <person name="Westrop G.D."/>
            <person name="Mueller S."/>
            <person name="Dessi D."/>
            <person name="Fiori P.L."/>
            <person name="Ren Q."/>
            <person name="Paulsen I."/>
            <person name="Zhang H."/>
            <person name="Bastida-Corcuera F.D."/>
            <person name="Simoes-Barbosa A."/>
            <person name="Brown M.T."/>
            <person name="Hayes R.D."/>
            <person name="Mukherjee M."/>
            <person name="Okumura C.Y."/>
            <person name="Schneider R."/>
            <person name="Smith A.J."/>
            <person name="Vanacova S."/>
            <person name="Villalvazo M."/>
            <person name="Haas B.J."/>
            <person name="Pertea M."/>
            <person name="Feldblyum T.V."/>
            <person name="Utterback T.R."/>
            <person name="Shu C.L."/>
            <person name="Osoegawa K."/>
            <person name="de Jong P.J."/>
            <person name="Hrdy I."/>
            <person name="Horvathova L."/>
            <person name="Zubacova Z."/>
            <person name="Dolezal P."/>
            <person name="Malik S.B."/>
            <person name="Logsdon J.M. Jr."/>
            <person name="Henze K."/>
            <person name="Gupta A."/>
            <person name="Wang C.C."/>
            <person name="Dunne R.L."/>
            <person name="Upcroft J.A."/>
            <person name="Upcroft P."/>
            <person name="White O."/>
            <person name="Salzberg S.L."/>
            <person name="Tang P."/>
            <person name="Chiu C.-H."/>
            <person name="Lee Y.-S."/>
            <person name="Embley T.M."/>
            <person name="Coombs G.H."/>
            <person name="Mottram J.C."/>
            <person name="Tachezy J."/>
            <person name="Fraser-Liggett C.M."/>
            <person name="Johnson P.J."/>
        </authorList>
    </citation>
    <scope>NUCLEOTIDE SEQUENCE [LARGE SCALE GENOMIC DNA]</scope>
    <source>
        <strain evidence="2">G3</strain>
    </source>
</reference>
<proteinExistence type="predicted"/>
<keyword evidence="3" id="KW-1185">Reference proteome</keyword>
<dbReference type="KEGG" id="tva:4745162"/>
<sequence>MSDKVIDLVHNFEYIAEHHEIFIEDCKLFTVFGDEEIEKILKLTNLSPNEFISLIRHIPSTVNEDKAYIHLLNANVSLNNFKEAISILTVIKKKMKFQLFNNIIPILIEKYNKLIESTKTIDKLQSELNNEKIQNQKSRNQINSLITQINDKEALISKISQENNNFQSENNNLNNQNNNLRDENSSLAQNNREKLLLKRKKSKRGIIKLLNLHLTWINISIKSMN</sequence>
<dbReference type="InParanoid" id="A2G5Q8"/>
<evidence type="ECO:0000313" key="3">
    <source>
        <dbReference type="Proteomes" id="UP000001542"/>
    </source>
</evidence>
<dbReference type="VEuPathDB" id="TrichDB:TVAGG3_1019340"/>
<evidence type="ECO:0000256" key="1">
    <source>
        <dbReference type="SAM" id="MobiDB-lite"/>
    </source>
</evidence>
<dbReference type="EMBL" id="DS114439">
    <property type="protein sequence ID" value="EAX87513.1"/>
    <property type="molecule type" value="Genomic_DNA"/>
</dbReference>
<name>A2G5Q8_TRIV3</name>
<dbReference type="Proteomes" id="UP000001542">
    <property type="component" value="Unassembled WGS sequence"/>
</dbReference>
<dbReference type="SMR" id="A2G5Q8"/>
<organism evidence="2 3">
    <name type="scientific">Trichomonas vaginalis (strain ATCC PRA-98 / G3)</name>
    <dbReference type="NCBI Taxonomy" id="412133"/>
    <lineage>
        <taxon>Eukaryota</taxon>
        <taxon>Metamonada</taxon>
        <taxon>Parabasalia</taxon>
        <taxon>Trichomonadida</taxon>
        <taxon>Trichomonadidae</taxon>
        <taxon>Trichomonas</taxon>
    </lineage>
</organism>
<feature type="compositionally biased region" description="Low complexity" evidence="1">
    <location>
        <begin position="166"/>
        <end position="179"/>
    </location>
</feature>
<dbReference type="AlphaFoldDB" id="A2G5Q8"/>